<dbReference type="Proteomes" id="UP000247832">
    <property type="component" value="Unassembled WGS sequence"/>
</dbReference>
<comment type="caution">
    <text evidence="1">The sequence shown here is derived from an EMBL/GenBank/DDBJ whole genome shotgun (WGS) entry which is preliminary data.</text>
</comment>
<keyword evidence="2" id="KW-1185">Reference proteome</keyword>
<evidence type="ECO:0000313" key="2">
    <source>
        <dbReference type="Proteomes" id="UP000247832"/>
    </source>
</evidence>
<name>A0A2V5L5L7_9MICC</name>
<dbReference type="AlphaFoldDB" id="A0A2V5L5L7"/>
<evidence type="ECO:0000313" key="1">
    <source>
        <dbReference type="EMBL" id="PYI65474.1"/>
    </source>
</evidence>
<protein>
    <submittedName>
        <fullName evidence="1">Uncharacterized protein</fullName>
    </submittedName>
</protein>
<proteinExistence type="predicted"/>
<dbReference type="EMBL" id="QJVD01000024">
    <property type="protein sequence ID" value="PYI65474.1"/>
    <property type="molecule type" value="Genomic_DNA"/>
</dbReference>
<reference evidence="1 2" key="1">
    <citation type="submission" date="2018-05" db="EMBL/GenBank/DDBJ databases">
        <title>Genetic diversity of glacier-inhabiting Cryobacterium bacteria in China and description of Cryobacterium mengkeensis sp. nov. and Arthrobacter glacialis sp. nov.</title>
        <authorList>
            <person name="Liu Q."/>
            <person name="Xin Y.-H."/>
        </authorList>
    </citation>
    <scope>NUCLEOTIDE SEQUENCE [LARGE SCALE GENOMIC DNA]</scope>
    <source>
        <strain evidence="1 2">LI2</strain>
    </source>
</reference>
<organism evidence="1 2">
    <name type="scientific">Arthrobacter livingstonensis</name>
    <dbReference type="NCBI Taxonomy" id="670078"/>
    <lineage>
        <taxon>Bacteria</taxon>
        <taxon>Bacillati</taxon>
        <taxon>Actinomycetota</taxon>
        <taxon>Actinomycetes</taxon>
        <taxon>Micrococcales</taxon>
        <taxon>Micrococcaceae</taxon>
        <taxon>Arthrobacter</taxon>
    </lineage>
</organism>
<gene>
    <name evidence="1" type="ORF">CVV68_18055</name>
</gene>
<sequence>MYLALYSAFQARLIAKRLRIPFHLSAEVIAGMNKQVVLHSGDCRGFDVIQSTIEPPADADDETRLLRTVRFWVL</sequence>
<accession>A0A2V5L5L7</accession>